<evidence type="ECO:0000256" key="5">
    <source>
        <dbReference type="RuleBase" id="RU365090"/>
    </source>
</evidence>
<keyword evidence="5" id="KW-0501">Molybdenum cofactor biosynthesis</keyword>
<dbReference type="InterPro" id="IPR036688">
    <property type="entry name" value="MoeA_C_domain_IV_sf"/>
</dbReference>
<dbReference type="GO" id="GO:0006777">
    <property type="term" value="P:Mo-molybdopterin cofactor biosynthetic process"/>
    <property type="evidence" value="ECO:0007669"/>
    <property type="project" value="UniProtKB-UniRule"/>
</dbReference>
<evidence type="ECO:0000256" key="2">
    <source>
        <dbReference type="ARBA" id="ARBA00010763"/>
    </source>
</evidence>
<dbReference type="Gene3D" id="2.170.190.11">
    <property type="entry name" value="Molybdopterin biosynthesis moea protein, domain 3"/>
    <property type="match status" value="1"/>
</dbReference>
<comment type="similarity">
    <text evidence="2 5">Belongs to the MoeA family.</text>
</comment>
<gene>
    <name evidence="7" type="ORF">SAMN04489764_2757</name>
</gene>
<dbReference type="Proteomes" id="UP000217103">
    <property type="component" value="Unassembled WGS sequence"/>
</dbReference>
<dbReference type="GO" id="GO:0005829">
    <property type="term" value="C:cytosol"/>
    <property type="evidence" value="ECO:0007669"/>
    <property type="project" value="TreeGrafter"/>
</dbReference>
<dbReference type="Pfam" id="PF03453">
    <property type="entry name" value="MoeA_N"/>
    <property type="match status" value="1"/>
</dbReference>
<dbReference type="InterPro" id="IPR038987">
    <property type="entry name" value="MoeA-like"/>
</dbReference>
<dbReference type="SMART" id="SM00852">
    <property type="entry name" value="MoCF_biosynth"/>
    <property type="match status" value="1"/>
</dbReference>
<evidence type="ECO:0000313" key="7">
    <source>
        <dbReference type="EMBL" id="SDQ95290.1"/>
    </source>
</evidence>
<evidence type="ECO:0000256" key="3">
    <source>
        <dbReference type="ARBA" id="ARBA00022505"/>
    </source>
</evidence>
<comment type="cofactor">
    <cofactor evidence="5">
        <name>Mg(2+)</name>
        <dbReference type="ChEBI" id="CHEBI:18420"/>
    </cofactor>
</comment>
<keyword evidence="5 7" id="KW-0808">Transferase</keyword>
<evidence type="ECO:0000313" key="8">
    <source>
        <dbReference type="Proteomes" id="UP000217103"/>
    </source>
</evidence>
<accession>A0A1H1F326</accession>
<comment type="catalytic activity">
    <reaction evidence="4">
        <text>adenylyl-molybdopterin + molybdate = Mo-molybdopterin + AMP + H(+)</text>
        <dbReference type="Rhea" id="RHEA:35047"/>
        <dbReference type="ChEBI" id="CHEBI:15378"/>
        <dbReference type="ChEBI" id="CHEBI:36264"/>
        <dbReference type="ChEBI" id="CHEBI:62727"/>
        <dbReference type="ChEBI" id="CHEBI:71302"/>
        <dbReference type="ChEBI" id="CHEBI:456215"/>
        <dbReference type="EC" id="2.10.1.1"/>
    </reaction>
</comment>
<dbReference type="EMBL" id="FNKK01000002">
    <property type="protein sequence ID" value="SDQ95290.1"/>
    <property type="molecule type" value="Genomic_DNA"/>
</dbReference>
<dbReference type="OrthoDB" id="3196725at2"/>
<proteinExistence type="inferred from homology"/>
<keyword evidence="5" id="KW-0460">Magnesium</keyword>
<feature type="domain" description="MoaB/Mog" evidence="6">
    <location>
        <begin position="184"/>
        <end position="322"/>
    </location>
</feature>
<dbReference type="EC" id="2.10.1.1" evidence="5"/>
<reference evidence="7 8" key="1">
    <citation type="submission" date="2016-10" db="EMBL/GenBank/DDBJ databases">
        <authorList>
            <person name="de Groot N.N."/>
        </authorList>
    </citation>
    <scope>NUCLEOTIDE SEQUENCE [LARGE SCALE GENOMIC DNA]</scope>
    <source>
        <strain evidence="7 8">DSM 43794</strain>
    </source>
</reference>
<evidence type="ECO:0000256" key="1">
    <source>
        <dbReference type="ARBA" id="ARBA00002901"/>
    </source>
</evidence>
<evidence type="ECO:0000259" key="6">
    <source>
        <dbReference type="SMART" id="SM00852"/>
    </source>
</evidence>
<name>A0A1H1F326_9ACTN</name>
<dbReference type="InterPro" id="IPR001453">
    <property type="entry name" value="MoaB/Mog_dom"/>
</dbReference>
<keyword evidence="3 5" id="KW-0500">Molybdenum</keyword>
<dbReference type="Gene3D" id="3.90.105.10">
    <property type="entry name" value="Molybdopterin biosynthesis moea protein, domain 2"/>
    <property type="match status" value="1"/>
</dbReference>
<keyword evidence="8" id="KW-1185">Reference proteome</keyword>
<dbReference type="SUPFAM" id="SSF63882">
    <property type="entry name" value="MoeA N-terminal region -like"/>
    <property type="match status" value="1"/>
</dbReference>
<dbReference type="RefSeq" id="WP_093259394.1">
    <property type="nucleotide sequence ID" value="NZ_FNKK01000002.1"/>
</dbReference>
<dbReference type="GO" id="GO:0061599">
    <property type="term" value="F:molybdopterin molybdotransferase activity"/>
    <property type="evidence" value="ECO:0007669"/>
    <property type="project" value="UniProtKB-UniRule"/>
</dbReference>
<evidence type="ECO:0000256" key="4">
    <source>
        <dbReference type="ARBA" id="ARBA00047317"/>
    </source>
</evidence>
<sequence>MPVARVSAGQAGVRGAVTPWGEARRAAADAARRLPDETVPLADAAGRLLASPLRALIPVPAFDTAAMDGYAVAGDPPWRVIGSVLAGGERMAGPLPPGTAVEIATGAEVPAGADAVLPVEGALRSGDVVRGVVRIGRHIRRRGEDCPRGRIVAAAGAAVTPALLGLAASLGHDTLTVRPRPRVAVLVTGEEVVAGGLPGPGRVRDAIGPMLPGVVSWAGGRVTGVERVGDDPRVLARALTGAASGADVVAVCGASSRGPADHLRGVLDAVGAELLVAGVACRPGHPQMLALPPGGPPVVGLPGNPFAALAAALTLLVPLVAGQAGRTVPGGSRSSIAGEVRAHPADTRLVPVRRSSRGAVPVGHDRPGSLLGAATADALAVVPPGWHGGPVELLELPA</sequence>
<dbReference type="Gene3D" id="3.40.980.10">
    <property type="entry name" value="MoaB/Mog-like domain"/>
    <property type="match status" value="1"/>
</dbReference>
<dbReference type="PANTHER" id="PTHR10192:SF5">
    <property type="entry name" value="GEPHYRIN"/>
    <property type="match status" value="1"/>
</dbReference>
<dbReference type="InterPro" id="IPR005110">
    <property type="entry name" value="MoeA_linker/N"/>
</dbReference>
<comment type="function">
    <text evidence="1 5">Catalyzes the insertion of molybdate into adenylated molybdopterin with the concomitant release of AMP.</text>
</comment>
<dbReference type="SUPFAM" id="SSF53218">
    <property type="entry name" value="Molybdenum cofactor biosynthesis proteins"/>
    <property type="match status" value="1"/>
</dbReference>
<dbReference type="GO" id="GO:0046872">
    <property type="term" value="F:metal ion binding"/>
    <property type="evidence" value="ECO:0007669"/>
    <property type="project" value="UniProtKB-UniRule"/>
</dbReference>
<dbReference type="AlphaFoldDB" id="A0A1H1F326"/>
<dbReference type="CDD" id="cd00887">
    <property type="entry name" value="MoeA"/>
    <property type="match status" value="1"/>
</dbReference>
<keyword evidence="5" id="KW-0479">Metal-binding</keyword>
<dbReference type="Pfam" id="PF00994">
    <property type="entry name" value="MoCF_biosynth"/>
    <property type="match status" value="1"/>
</dbReference>
<dbReference type="InterPro" id="IPR036135">
    <property type="entry name" value="MoeA_linker/N_sf"/>
</dbReference>
<dbReference type="Gene3D" id="2.40.340.10">
    <property type="entry name" value="MoeA, C-terminal, domain IV"/>
    <property type="match status" value="1"/>
</dbReference>
<dbReference type="PANTHER" id="PTHR10192">
    <property type="entry name" value="MOLYBDOPTERIN BIOSYNTHESIS PROTEIN"/>
    <property type="match status" value="1"/>
</dbReference>
<protein>
    <recommendedName>
        <fullName evidence="5">Molybdopterin molybdenumtransferase</fullName>
        <ecNumber evidence="5">2.10.1.1</ecNumber>
    </recommendedName>
</protein>
<dbReference type="InterPro" id="IPR036425">
    <property type="entry name" value="MoaB/Mog-like_dom_sf"/>
</dbReference>
<dbReference type="STRING" id="35622.SAMN04489764_2757"/>
<dbReference type="UniPathway" id="UPA00344"/>
<comment type="pathway">
    <text evidence="5">Cofactor biosynthesis; molybdopterin biosynthesis.</text>
</comment>
<organism evidence="7 8">
    <name type="scientific">Thermostaphylospora chromogena</name>
    <dbReference type="NCBI Taxonomy" id="35622"/>
    <lineage>
        <taxon>Bacteria</taxon>
        <taxon>Bacillati</taxon>
        <taxon>Actinomycetota</taxon>
        <taxon>Actinomycetes</taxon>
        <taxon>Streptosporangiales</taxon>
        <taxon>Thermomonosporaceae</taxon>
        <taxon>Thermostaphylospora</taxon>
    </lineage>
</organism>